<feature type="domain" description="DUF6371" evidence="1">
    <location>
        <begin position="101"/>
        <end position="252"/>
    </location>
</feature>
<dbReference type="Pfam" id="PF21957">
    <property type="entry name" value="Zn_ribbon_16"/>
    <property type="match status" value="1"/>
</dbReference>
<dbReference type="InterPro" id="IPR047731">
    <property type="entry name" value="Zinc_ribbon_put"/>
</dbReference>
<dbReference type="Proteomes" id="UP000070319">
    <property type="component" value="Unassembled WGS sequence"/>
</dbReference>
<protein>
    <recommendedName>
        <fullName evidence="5">Toprim domain-containing protein</fullName>
    </recommendedName>
</protein>
<evidence type="ECO:0000313" key="3">
    <source>
        <dbReference type="EMBL" id="KXT53365.1"/>
    </source>
</evidence>
<reference evidence="3 4" key="1">
    <citation type="submission" date="2016-02" db="EMBL/GenBank/DDBJ databases">
        <authorList>
            <person name="Wen L."/>
            <person name="He K."/>
            <person name="Yang H."/>
        </authorList>
    </citation>
    <scope>NUCLEOTIDE SEQUENCE [LARGE SCALE GENOMIC DNA]</scope>
    <source>
        <strain evidence="3 4">KLE1704</strain>
    </source>
</reference>
<organism evidence="3">
    <name type="scientific">Bacteroides intestinalis</name>
    <dbReference type="NCBI Taxonomy" id="329854"/>
    <lineage>
        <taxon>Bacteria</taxon>
        <taxon>Pseudomonadati</taxon>
        <taxon>Bacteroidota</taxon>
        <taxon>Bacteroidia</taxon>
        <taxon>Bacteroidales</taxon>
        <taxon>Bacteroidaceae</taxon>
        <taxon>Bacteroides</taxon>
    </lineage>
</organism>
<sequence>MEYTYSLQKYTGRDSRKTCPACGRPHCFALYVDEAGNLLGEDVGRCEHRNSCGYEKTPKQFFEENPDIRKLWKPQPAPKKETPRTDYIPFHLIQMSENMNNSLMRYLSKFFTQEDLQKATSAYHLGSTAKGEVIYPQIDNLTMCRTGKIMQYGTDGHRIKGAIDMIDWLHARYMKKQGKKTSDYHLKQCLFGEHILPKRPKDVVCLTESEKAAVIASIVFPAFVWVSCGGKQGLTPERCKALTGRDVIVYADADAVAEWDEKIKKLTYCRNISLSDWAKDEAAGSKRDIADLIIENKSKMQVRSANIGDVCKWMNELGISKRRVTFNL</sequence>
<accession>A0A139LPK6</accession>
<dbReference type="PATRIC" id="fig|329854.7.peg.1431"/>
<dbReference type="InterPro" id="IPR045951">
    <property type="entry name" value="DUF6371"/>
</dbReference>
<name>A0A139LPK6_9BACE</name>
<dbReference type="Pfam" id="PF19898">
    <property type="entry name" value="DUF6371"/>
    <property type="match status" value="1"/>
</dbReference>
<dbReference type="RefSeq" id="WP_061434935.1">
    <property type="nucleotide sequence ID" value="NZ_KQ968688.1"/>
</dbReference>
<gene>
    <name evidence="3" type="ORF">HMPREF2531_01405</name>
</gene>
<evidence type="ECO:0000259" key="1">
    <source>
        <dbReference type="Pfam" id="PF19898"/>
    </source>
</evidence>
<dbReference type="NCBIfam" id="NF040506">
    <property type="entry name" value="PG0870_Nterm"/>
    <property type="match status" value="1"/>
</dbReference>
<evidence type="ECO:0008006" key="5">
    <source>
        <dbReference type="Google" id="ProtNLM"/>
    </source>
</evidence>
<feature type="domain" description="Zinc beta-ribbon finger putative" evidence="2">
    <location>
        <begin position="3"/>
        <end position="66"/>
    </location>
</feature>
<evidence type="ECO:0000313" key="4">
    <source>
        <dbReference type="Proteomes" id="UP000070319"/>
    </source>
</evidence>
<dbReference type="EMBL" id="LTDF01000058">
    <property type="protein sequence ID" value="KXT53365.1"/>
    <property type="molecule type" value="Genomic_DNA"/>
</dbReference>
<dbReference type="AlphaFoldDB" id="A0A139LPK6"/>
<comment type="caution">
    <text evidence="3">The sequence shown here is derived from an EMBL/GenBank/DDBJ whole genome shotgun (WGS) entry which is preliminary data.</text>
</comment>
<evidence type="ECO:0000259" key="2">
    <source>
        <dbReference type="Pfam" id="PF21957"/>
    </source>
</evidence>
<proteinExistence type="predicted"/>